<reference evidence="1 2" key="1">
    <citation type="submission" date="2020-08" db="EMBL/GenBank/DDBJ databases">
        <title>A Genomic Blueprint of the Chicken Gut Microbiome.</title>
        <authorList>
            <person name="Gilroy R."/>
            <person name="Ravi A."/>
            <person name="Getino M."/>
            <person name="Pursley I."/>
            <person name="Horton D.L."/>
            <person name="Alikhan N.-F."/>
            <person name="Baker D."/>
            <person name="Gharbi K."/>
            <person name="Hall N."/>
            <person name="Watson M."/>
            <person name="Adriaenssens E.M."/>
            <person name="Foster-Nyarko E."/>
            <person name="Jarju S."/>
            <person name="Secka A."/>
            <person name="Antonio M."/>
            <person name="Oren A."/>
            <person name="Chaudhuri R."/>
            <person name="La Ragione R.M."/>
            <person name="Hildebrand F."/>
            <person name="Pallen M.J."/>
        </authorList>
    </citation>
    <scope>NUCLEOTIDE SEQUENCE [LARGE SCALE GENOMIC DNA]</scope>
    <source>
        <strain evidence="1 2">Sa2CVA6</strain>
    </source>
</reference>
<dbReference type="EMBL" id="JACSQK010000005">
    <property type="protein sequence ID" value="MBD7961178.1"/>
    <property type="molecule type" value="Genomic_DNA"/>
</dbReference>
<comment type="caution">
    <text evidence="1">The sequence shown here is derived from an EMBL/GenBank/DDBJ whole genome shotgun (WGS) entry which is preliminary data.</text>
</comment>
<name>A0ABR8SCH3_9BURK</name>
<organism evidence="1 2">
    <name type="scientific">Comamonas avium</name>
    <dbReference type="NCBI Taxonomy" id="2762231"/>
    <lineage>
        <taxon>Bacteria</taxon>
        <taxon>Pseudomonadati</taxon>
        <taxon>Pseudomonadota</taxon>
        <taxon>Betaproteobacteria</taxon>
        <taxon>Burkholderiales</taxon>
        <taxon>Comamonadaceae</taxon>
        <taxon>Comamonas</taxon>
    </lineage>
</organism>
<proteinExistence type="predicted"/>
<evidence type="ECO:0000313" key="2">
    <source>
        <dbReference type="Proteomes" id="UP000634919"/>
    </source>
</evidence>
<sequence>MKTAPQKNSSVEKTCSKCHEQWPADTEFFYREPSNRDGLRVECIACKASYDSCRKAGRFSKRNGSLTQELQSVFTKLINKYEPAAHAVQRIQ</sequence>
<dbReference type="Proteomes" id="UP000634919">
    <property type="component" value="Unassembled WGS sequence"/>
</dbReference>
<evidence type="ECO:0000313" key="1">
    <source>
        <dbReference type="EMBL" id="MBD7961178.1"/>
    </source>
</evidence>
<evidence type="ECO:0008006" key="3">
    <source>
        <dbReference type="Google" id="ProtNLM"/>
    </source>
</evidence>
<gene>
    <name evidence="1" type="ORF">H9646_11840</name>
</gene>
<protein>
    <recommendedName>
        <fullName evidence="3">Zinc-binding domain-containing protein</fullName>
    </recommendedName>
</protein>
<keyword evidence="2" id="KW-1185">Reference proteome</keyword>
<accession>A0ABR8SCH3</accession>
<dbReference type="RefSeq" id="WP_191723564.1">
    <property type="nucleotide sequence ID" value="NZ_JACSQK010000005.1"/>
</dbReference>